<comment type="caution">
    <text evidence="2">The sequence shown here is derived from an EMBL/GenBank/DDBJ whole genome shotgun (WGS) entry which is preliminary data.</text>
</comment>
<dbReference type="Proteomes" id="UP001201812">
    <property type="component" value="Unassembled WGS sequence"/>
</dbReference>
<accession>A0AAD4QYZ9</accession>
<feature type="signal peptide" evidence="1">
    <location>
        <begin position="1"/>
        <end position="20"/>
    </location>
</feature>
<proteinExistence type="predicted"/>
<gene>
    <name evidence="2" type="ORF">DdX_17628</name>
</gene>
<dbReference type="AlphaFoldDB" id="A0AAD4QYZ9"/>
<keyword evidence="1" id="KW-0732">Signal</keyword>
<evidence type="ECO:0000313" key="2">
    <source>
        <dbReference type="EMBL" id="KAI1698907.1"/>
    </source>
</evidence>
<reference evidence="2" key="1">
    <citation type="submission" date="2022-01" db="EMBL/GenBank/DDBJ databases">
        <title>Genome Sequence Resource for Two Populations of Ditylenchus destructor, the Migratory Endoparasitic Phytonematode.</title>
        <authorList>
            <person name="Zhang H."/>
            <person name="Lin R."/>
            <person name="Xie B."/>
        </authorList>
    </citation>
    <scope>NUCLEOTIDE SEQUENCE</scope>
    <source>
        <strain evidence="2">BazhouSP</strain>
    </source>
</reference>
<feature type="chain" id="PRO_5042027794" evidence="1">
    <location>
        <begin position="21"/>
        <end position="152"/>
    </location>
</feature>
<dbReference type="EMBL" id="JAKKPZ010000199">
    <property type="protein sequence ID" value="KAI1698907.1"/>
    <property type="molecule type" value="Genomic_DNA"/>
</dbReference>
<keyword evidence="3" id="KW-1185">Reference proteome</keyword>
<name>A0AAD4QYZ9_9BILA</name>
<sequence length="152" mass="17023">MFPAFVAIIFLLPLFSASEATSCYETHIVSGRTVIKGNYTYCSLIPSAYHEGQLMSGSQFGLGPENDLVHAYKSIFDTGDDGYQILSICIYERYDFQRSGPIKPVPVEFSFRCVCNFDLCNTFQTFSAYLGSLRAQSLENYAKELAEEALFP</sequence>
<protein>
    <submittedName>
        <fullName evidence="2">Uncharacterized protein</fullName>
    </submittedName>
</protein>
<organism evidence="2 3">
    <name type="scientific">Ditylenchus destructor</name>
    <dbReference type="NCBI Taxonomy" id="166010"/>
    <lineage>
        <taxon>Eukaryota</taxon>
        <taxon>Metazoa</taxon>
        <taxon>Ecdysozoa</taxon>
        <taxon>Nematoda</taxon>
        <taxon>Chromadorea</taxon>
        <taxon>Rhabditida</taxon>
        <taxon>Tylenchina</taxon>
        <taxon>Tylenchomorpha</taxon>
        <taxon>Sphaerularioidea</taxon>
        <taxon>Anguinidae</taxon>
        <taxon>Anguininae</taxon>
        <taxon>Ditylenchus</taxon>
    </lineage>
</organism>
<dbReference type="InterPro" id="IPR035291">
    <property type="entry name" value="DUF5354"/>
</dbReference>
<evidence type="ECO:0000313" key="3">
    <source>
        <dbReference type="Proteomes" id="UP001201812"/>
    </source>
</evidence>
<evidence type="ECO:0000256" key="1">
    <source>
        <dbReference type="SAM" id="SignalP"/>
    </source>
</evidence>
<dbReference type="Pfam" id="PF17305">
    <property type="entry name" value="DUF5354"/>
    <property type="match status" value="1"/>
</dbReference>